<keyword evidence="3 7" id="KW-1133">Transmembrane helix</keyword>
<feature type="transmembrane region" description="Helical" evidence="7">
    <location>
        <begin position="672"/>
        <end position="694"/>
    </location>
</feature>
<dbReference type="GO" id="GO:0016020">
    <property type="term" value="C:membrane"/>
    <property type="evidence" value="ECO:0007669"/>
    <property type="project" value="UniProtKB-SubCell"/>
</dbReference>
<evidence type="ECO:0000313" key="12">
    <source>
        <dbReference type="Proteomes" id="UP000078200"/>
    </source>
</evidence>
<dbReference type="PROSITE" id="PS50853">
    <property type="entry name" value="FN3"/>
    <property type="match status" value="1"/>
</dbReference>
<dbReference type="VEuPathDB" id="VectorBase:GAUT035884"/>
<dbReference type="AlphaFoldDB" id="A0A1A9VFU7"/>
<dbReference type="InterPro" id="IPR007110">
    <property type="entry name" value="Ig-like_dom"/>
</dbReference>
<dbReference type="STRING" id="7395.A0A1A9VFU7"/>
<evidence type="ECO:0000259" key="9">
    <source>
        <dbReference type="PROSITE" id="PS50835"/>
    </source>
</evidence>
<dbReference type="PANTHER" id="PTHR23278">
    <property type="entry name" value="SIDESTEP PROTEIN"/>
    <property type="match status" value="1"/>
</dbReference>
<dbReference type="PANTHER" id="PTHR23278:SF25">
    <property type="entry name" value="GH14967P"/>
    <property type="match status" value="1"/>
</dbReference>
<dbReference type="InterPro" id="IPR013783">
    <property type="entry name" value="Ig-like_fold"/>
</dbReference>
<comment type="subcellular location">
    <subcellularLocation>
        <location evidence="1">Membrane</location>
        <topology evidence="1">Single-pass membrane protein</topology>
    </subcellularLocation>
</comment>
<dbReference type="Proteomes" id="UP000078200">
    <property type="component" value="Unassembled WGS sequence"/>
</dbReference>
<feature type="signal peptide" evidence="8">
    <location>
        <begin position="1"/>
        <end position="20"/>
    </location>
</feature>
<dbReference type="SUPFAM" id="SSF49265">
    <property type="entry name" value="Fibronectin type III"/>
    <property type="match status" value="1"/>
</dbReference>
<dbReference type="InterPro" id="IPR013162">
    <property type="entry name" value="CD80_C2-set"/>
</dbReference>
<dbReference type="Gene3D" id="2.60.40.10">
    <property type="entry name" value="Immunoglobulins"/>
    <property type="match status" value="6"/>
</dbReference>
<feature type="domain" description="Fibronectin type-III" evidence="10">
    <location>
        <begin position="558"/>
        <end position="651"/>
    </location>
</feature>
<evidence type="ECO:0000256" key="7">
    <source>
        <dbReference type="SAM" id="Phobius"/>
    </source>
</evidence>
<accession>A0A1A9VFU7</accession>
<dbReference type="InterPro" id="IPR003598">
    <property type="entry name" value="Ig_sub2"/>
</dbReference>
<proteinExistence type="predicted"/>
<evidence type="ECO:0000256" key="3">
    <source>
        <dbReference type="ARBA" id="ARBA00022989"/>
    </source>
</evidence>
<dbReference type="Pfam" id="PF08205">
    <property type="entry name" value="C2-set_2"/>
    <property type="match status" value="1"/>
</dbReference>
<organism evidence="11 12">
    <name type="scientific">Glossina austeni</name>
    <name type="common">Savannah tsetse fly</name>
    <dbReference type="NCBI Taxonomy" id="7395"/>
    <lineage>
        <taxon>Eukaryota</taxon>
        <taxon>Metazoa</taxon>
        <taxon>Ecdysozoa</taxon>
        <taxon>Arthropoda</taxon>
        <taxon>Hexapoda</taxon>
        <taxon>Insecta</taxon>
        <taxon>Pterygota</taxon>
        <taxon>Neoptera</taxon>
        <taxon>Endopterygota</taxon>
        <taxon>Diptera</taxon>
        <taxon>Brachycera</taxon>
        <taxon>Muscomorpha</taxon>
        <taxon>Hippoboscoidea</taxon>
        <taxon>Glossinidae</taxon>
        <taxon>Glossina</taxon>
    </lineage>
</organism>
<keyword evidence="5" id="KW-1015">Disulfide bond</keyword>
<dbReference type="PROSITE" id="PS50835">
    <property type="entry name" value="IG_LIKE"/>
    <property type="match status" value="5"/>
</dbReference>
<evidence type="ECO:0000313" key="11">
    <source>
        <dbReference type="EnsemblMetazoa" id="GAUT035884-PA"/>
    </source>
</evidence>
<evidence type="ECO:0000256" key="1">
    <source>
        <dbReference type="ARBA" id="ARBA00004167"/>
    </source>
</evidence>
<dbReference type="EnsemblMetazoa" id="GAUT035884-RA">
    <property type="protein sequence ID" value="GAUT035884-PA"/>
    <property type="gene ID" value="GAUT035884"/>
</dbReference>
<keyword evidence="12" id="KW-1185">Reference proteome</keyword>
<evidence type="ECO:0000256" key="5">
    <source>
        <dbReference type="ARBA" id="ARBA00023157"/>
    </source>
</evidence>
<evidence type="ECO:0000256" key="4">
    <source>
        <dbReference type="ARBA" id="ARBA00023136"/>
    </source>
</evidence>
<dbReference type="InterPro" id="IPR003599">
    <property type="entry name" value="Ig_sub"/>
</dbReference>
<keyword evidence="8" id="KW-0732">Signal</keyword>
<reference evidence="11" key="1">
    <citation type="submission" date="2020-05" db="UniProtKB">
        <authorList>
            <consortium name="EnsemblMetazoa"/>
        </authorList>
    </citation>
    <scope>IDENTIFICATION</scope>
    <source>
        <strain evidence="11">TTRI</strain>
    </source>
</reference>
<dbReference type="SMART" id="SM00408">
    <property type="entry name" value="IGc2"/>
    <property type="match status" value="4"/>
</dbReference>
<evidence type="ECO:0000256" key="6">
    <source>
        <dbReference type="SAM" id="MobiDB-lite"/>
    </source>
</evidence>
<sequence length="881" mass="97224">MEIILFTLSLTAIVLDFTGALKNDSRQTVSSVHEIEALSGETIYLPCNVSTYDDDEVVLILWYRDGKSTPIYSVDIRGGYRKAAKRWSDETMFGGRAYFILDKGPGALSIQDSKYSDSGIYRCRVDFLKAQTRNTKISLFIIGPADRILIRDDSNIERSTVVGPYTEGDVISLKCEVLGGKPLPQIRWYRDGNEIDAKTNASPDEKDVWSVVILGPLGRDDLNSRIVCKALSHPRVPSIESVVQIDMNFTPLNIRLLGAHQALSAGRRYDLLCQSAGSRPPAVITWWIDGIRLEKTTETTSSDGNQTTSTLSISFSKTDDGKLLTCKAYNHAIPSEPLEDGWKLDIQYIPEAYVRLGTSLISSAIREGTDVYFDCLVTAHPPVYKVEWQHNDKSLPRNVSQGVIVSNYSLVLQGVSKSTAGNYTCVGFNSEGEGTSAPFSLNILYAPTCLPNQPRIYGVAKQEDAKIRCSVDANPPDVEFSWTFNNSAESIDVAANHISRAGEYRTPKSTIEAYLCTTSVVTYTPMTELDYGTLLCIATNKIGTQRTPCVFHIIAAGRPDQVHNCTLTNISMTSLTVTCIDGFNGGLPQLFILELIDSQTSEIRANITSTTPRFTVSTLLPGGTYTLLMYAFNSKGRSDPTVLSAAMLKMPEKQLTSEPAKNMQTDYLVSPMISLTVGLTLAVMVAGLAVVLALRIPCNNSRHWQKEFRNERANRNISPGQSDKSLESKEADDNEIDEKNPDVVPELDDPSEKNVSSYMYSHSIAHCTLPRLPNQQLLSNFGGSVPAAFPSLHQLALQAPVDVQQRVDAFTTSSNSPVHNSNVCDVNETPDIQYISQQPPQRNRKLLEIESNTVHILKPTGLLHKEIAFQTPFMIKRESNV</sequence>
<dbReference type="InterPro" id="IPR036179">
    <property type="entry name" value="Ig-like_dom_sf"/>
</dbReference>
<feature type="chain" id="PRO_5008399346" evidence="8">
    <location>
        <begin position="21"/>
        <end position="881"/>
    </location>
</feature>
<evidence type="ECO:0000256" key="2">
    <source>
        <dbReference type="ARBA" id="ARBA00022692"/>
    </source>
</evidence>
<evidence type="ECO:0000259" key="10">
    <source>
        <dbReference type="PROSITE" id="PS50853"/>
    </source>
</evidence>
<feature type="domain" description="Ig-like" evidence="9">
    <location>
        <begin position="27"/>
        <end position="138"/>
    </location>
</feature>
<dbReference type="SMART" id="SM00060">
    <property type="entry name" value="FN3"/>
    <property type="match status" value="1"/>
</dbReference>
<name>A0A1A9VFU7_GLOAU</name>
<evidence type="ECO:0000256" key="8">
    <source>
        <dbReference type="SAM" id="SignalP"/>
    </source>
</evidence>
<dbReference type="Pfam" id="PF07686">
    <property type="entry name" value="V-set"/>
    <property type="match status" value="1"/>
</dbReference>
<dbReference type="InterPro" id="IPR013106">
    <property type="entry name" value="Ig_V-set"/>
</dbReference>
<feature type="domain" description="Ig-like" evidence="9">
    <location>
        <begin position="167"/>
        <end position="230"/>
    </location>
</feature>
<dbReference type="CDD" id="cd00063">
    <property type="entry name" value="FN3"/>
    <property type="match status" value="1"/>
</dbReference>
<dbReference type="InterPro" id="IPR036116">
    <property type="entry name" value="FN3_sf"/>
</dbReference>
<feature type="domain" description="Ig-like" evidence="9">
    <location>
        <begin position="350"/>
        <end position="442"/>
    </location>
</feature>
<feature type="domain" description="Ig-like" evidence="9">
    <location>
        <begin position="447"/>
        <end position="540"/>
    </location>
</feature>
<dbReference type="InterPro" id="IPR003961">
    <property type="entry name" value="FN3_dom"/>
</dbReference>
<protein>
    <submittedName>
        <fullName evidence="11">Uncharacterized protein</fullName>
    </submittedName>
</protein>
<feature type="domain" description="Ig-like" evidence="9">
    <location>
        <begin position="237"/>
        <end position="339"/>
    </location>
</feature>
<dbReference type="Pfam" id="PF13927">
    <property type="entry name" value="Ig_3"/>
    <property type="match status" value="1"/>
</dbReference>
<keyword evidence="2 7" id="KW-0812">Transmembrane</keyword>
<feature type="region of interest" description="Disordered" evidence="6">
    <location>
        <begin position="709"/>
        <end position="752"/>
    </location>
</feature>
<feature type="compositionally biased region" description="Basic and acidic residues" evidence="6">
    <location>
        <begin position="724"/>
        <end position="741"/>
    </location>
</feature>
<dbReference type="SUPFAM" id="SSF48726">
    <property type="entry name" value="Immunoglobulin"/>
    <property type="match status" value="5"/>
</dbReference>
<dbReference type="SMART" id="SM00409">
    <property type="entry name" value="IG"/>
    <property type="match status" value="5"/>
</dbReference>
<keyword evidence="4 7" id="KW-0472">Membrane</keyword>